<keyword evidence="1" id="KW-1133">Transmembrane helix</keyword>
<evidence type="ECO:0000256" key="1">
    <source>
        <dbReference type="SAM" id="Phobius"/>
    </source>
</evidence>
<sequence length="42" mass="4995">HQLRFYNGHKIRLLGSQNCMFIVALDICFNVFHRIYVLILTS</sequence>
<evidence type="ECO:0000313" key="2">
    <source>
        <dbReference type="EMBL" id="CDW42875.1"/>
    </source>
</evidence>
<organism evidence="2">
    <name type="scientific">Lepeophtheirus salmonis</name>
    <name type="common">Salmon louse</name>
    <name type="synonym">Caligus salmonis</name>
    <dbReference type="NCBI Taxonomy" id="72036"/>
    <lineage>
        <taxon>Eukaryota</taxon>
        <taxon>Metazoa</taxon>
        <taxon>Ecdysozoa</taxon>
        <taxon>Arthropoda</taxon>
        <taxon>Crustacea</taxon>
        <taxon>Multicrustacea</taxon>
        <taxon>Hexanauplia</taxon>
        <taxon>Copepoda</taxon>
        <taxon>Siphonostomatoida</taxon>
        <taxon>Caligidae</taxon>
        <taxon>Lepeophtheirus</taxon>
    </lineage>
</organism>
<proteinExistence type="predicted"/>
<feature type="non-terminal residue" evidence="2">
    <location>
        <position position="1"/>
    </location>
</feature>
<reference evidence="2" key="1">
    <citation type="submission" date="2014-05" db="EMBL/GenBank/DDBJ databases">
        <authorList>
            <person name="Chronopoulou M."/>
        </authorList>
    </citation>
    <scope>NUCLEOTIDE SEQUENCE</scope>
    <source>
        <tissue evidence="2">Whole organism</tissue>
    </source>
</reference>
<keyword evidence="1" id="KW-0472">Membrane</keyword>
<protein>
    <submittedName>
        <fullName evidence="2">Uncharacterized protein</fullName>
    </submittedName>
</protein>
<name>A0A0K2UXT5_LEPSM</name>
<dbReference type="AlphaFoldDB" id="A0A0K2UXT5"/>
<accession>A0A0K2UXT5</accession>
<dbReference type="EMBL" id="HACA01025514">
    <property type="protein sequence ID" value="CDW42875.1"/>
    <property type="molecule type" value="Transcribed_RNA"/>
</dbReference>
<keyword evidence="1" id="KW-0812">Transmembrane</keyword>
<feature type="transmembrane region" description="Helical" evidence="1">
    <location>
        <begin position="20"/>
        <end position="39"/>
    </location>
</feature>